<dbReference type="Proteomes" id="UP000195129">
    <property type="component" value="Unassembled WGS sequence"/>
</dbReference>
<keyword evidence="1" id="KW-0812">Transmembrane</keyword>
<proteinExistence type="predicted"/>
<feature type="transmembrane region" description="Helical" evidence="1">
    <location>
        <begin position="81"/>
        <end position="100"/>
    </location>
</feature>
<reference evidence="2 3" key="1">
    <citation type="submission" date="2016-10" db="EMBL/GenBank/DDBJ databases">
        <title>Comparative genomics of Bacillus thuringiensis reveals a path to pathogens against multiple invertebrate hosts.</title>
        <authorList>
            <person name="Zheng J."/>
            <person name="Gao Q."/>
            <person name="Liu H."/>
            <person name="Peng D."/>
            <person name="Ruan L."/>
            <person name="Sun M."/>
        </authorList>
    </citation>
    <scope>NUCLEOTIDE SEQUENCE [LARGE SCALE GENOMIC DNA]</scope>
    <source>
        <strain evidence="2">BGSC 4CA1</strain>
    </source>
</reference>
<dbReference type="AlphaFoldDB" id="A0A9X6F2M5"/>
<keyword evidence="1" id="KW-1133">Transmembrane helix</keyword>
<evidence type="ECO:0000256" key="1">
    <source>
        <dbReference type="SAM" id="Phobius"/>
    </source>
</evidence>
<gene>
    <name evidence="2" type="ORF">BK746_31775</name>
</gene>
<keyword evidence="1" id="KW-0472">Membrane</keyword>
<evidence type="ECO:0000313" key="2">
    <source>
        <dbReference type="EMBL" id="OTY51282.1"/>
    </source>
</evidence>
<comment type="caution">
    <text evidence="2">The sequence shown here is derived from an EMBL/GenBank/DDBJ whole genome shotgun (WGS) entry which is preliminary data.</text>
</comment>
<organism evidence="2 3">
    <name type="scientific">Bacillus thuringiensis serovar yosoo</name>
    <dbReference type="NCBI Taxonomy" id="180848"/>
    <lineage>
        <taxon>Bacteria</taxon>
        <taxon>Bacillati</taxon>
        <taxon>Bacillota</taxon>
        <taxon>Bacilli</taxon>
        <taxon>Bacillales</taxon>
        <taxon>Bacillaceae</taxon>
        <taxon>Bacillus</taxon>
        <taxon>Bacillus cereus group</taxon>
    </lineage>
</organism>
<sequence length="110" mass="13696">MERNEMQPPFICHTCKKRIVRKKDLITATWYFRFYLFHSDCFKRQQVFISRFLPVNTLFNFFLIIYGLIFGSILMITEPSIIWLTFFFPIFYRFLSYYYVERFFSTERVD</sequence>
<evidence type="ECO:0000313" key="3">
    <source>
        <dbReference type="Proteomes" id="UP000195129"/>
    </source>
</evidence>
<feature type="transmembrane region" description="Helical" evidence="1">
    <location>
        <begin position="52"/>
        <end position="75"/>
    </location>
</feature>
<protein>
    <submittedName>
        <fullName evidence="2">Permease</fullName>
    </submittedName>
</protein>
<accession>A0A9X6F2M5</accession>
<name>A0A9X6F2M5_BACTU</name>
<dbReference type="EMBL" id="NFDN01000077">
    <property type="protein sequence ID" value="OTY51282.1"/>
    <property type="molecule type" value="Genomic_DNA"/>
</dbReference>